<evidence type="ECO:0000313" key="2">
    <source>
        <dbReference type="EMBL" id="EMD32691.1"/>
    </source>
</evidence>
<evidence type="ECO:0000313" key="3">
    <source>
        <dbReference type="Proteomes" id="UP000016930"/>
    </source>
</evidence>
<gene>
    <name evidence="2" type="ORF">CERSUDRAFT_99067</name>
</gene>
<protein>
    <submittedName>
        <fullName evidence="2">Uncharacterized protein</fullName>
    </submittedName>
</protein>
<keyword evidence="3" id="KW-1185">Reference proteome</keyword>
<dbReference type="STRING" id="914234.M2R1C7"/>
<dbReference type="AlphaFoldDB" id="M2R1C7"/>
<dbReference type="EMBL" id="KB445809">
    <property type="protein sequence ID" value="EMD32691.1"/>
    <property type="molecule type" value="Genomic_DNA"/>
</dbReference>
<reference evidence="2 3" key="1">
    <citation type="journal article" date="2012" name="Proc. Natl. Acad. Sci. U.S.A.">
        <title>Comparative genomics of Ceriporiopsis subvermispora and Phanerochaete chrysosporium provide insight into selective ligninolysis.</title>
        <authorList>
            <person name="Fernandez-Fueyo E."/>
            <person name="Ruiz-Duenas F.J."/>
            <person name="Ferreira P."/>
            <person name="Floudas D."/>
            <person name="Hibbett D.S."/>
            <person name="Canessa P."/>
            <person name="Larrondo L.F."/>
            <person name="James T.Y."/>
            <person name="Seelenfreund D."/>
            <person name="Lobos S."/>
            <person name="Polanco R."/>
            <person name="Tello M."/>
            <person name="Honda Y."/>
            <person name="Watanabe T."/>
            <person name="Watanabe T."/>
            <person name="Ryu J.S."/>
            <person name="Kubicek C.P."/>
            <person name="Schmoll M."/>
            <person name="Gaskell J."/>
            <person name="Hammel K.E."/>
            <person name="St John F.J."/>
            <person name="Vanden Wymelenberg A."/>
            <person name="Sabat G."/>
            <person name="Splinter BonDurant S."/>
            <person name="Syed K."/>
            <person name="Yadav J.S."/>
            <person name="Doddapaneni H."/>
            <person name="Subramanian V."/>
            <person name="Lavin J.L."/>
            <person name="Oguiza J.A."/>
            <person name="Perez G."/>
            <person name="Pisabarro A.G."/>
            <person name="Ramirez L."/>
            <person name="Santoyo F."/>
            <person name="Master E."/>
            <person name="Coutinho P.M."/>
            <person name="Henrissat B."/>
            <person name="Lombard V."/>
            <person name="Magnuson J.K."/>
            <person name="Kuees U."/>
            <person name="Hori C."/>
            <person name="Igarashi K."/>
            <person name="Samejima M."/>
            <person name="Held B.W."/>
            <person name="Barry K.W."/>
            <person name="LaButti K.M."/>
            <person name="Lapidus A."/>
            <person name="Lindquist E.A."/>
            <person name="Lucas S.M."/>
            <person name="Riley R."/>
            <person name="Salamov A.A."/>
            <person name="Hoffmeister D."/>
            <person name="Schwenk D."/>
            <person name="Hadar Y."/>
            <person name="Yarden O."/>
            <person name="de Vries R.P."/>
            <person name="Wiebenga A."/>
            <person name="Stenlid J."/>
            <person name="Eastwood D."/>
            <person name="Grigoriev I.V."/>
            <person name="Berka R.M."/>
            <person name="Blanchette R.A."/>
            <person name="Kersten P."/>
            <person name="Martinez A.T."/>
            <person name="Vicuna R."/>
            <person name="Cullen D."/>
        </authorList>
    </citation>
    <scope>NUCLEOTIDE SEQUENCE [LARGE SCALE GENOMIC DNA]</scope>
    <source>
        <strain evidence="2 3">B</strain>
    </source>
</reference>
<keyword evidence="1" id="KW-0472">Membrane</keyword>
<keyword evidence="1" id="KW-1133">Transmembrane helix</keyword>
<dbReference type="Proteomes" id="UP000016930">
    <property type="component" value="Unassembled WGS sequence"/>
</dbReference>
<name>M2R1C7_CERS8</name>
<feature type="transmembrane region" description="Helical" evidence="1">
    <location>
        <begin position="188"/>
        <end position="210"/>
    </location>
</feature>
<organism evidence="2 3">
    <name type="scientific">Ceriporiopsis subvermispora (strain B)</name>
    <name type="common">White-rot fungus</name>
    <name type="synonym">Gelatoporia subvermispora</name>
    <dbReference type="NCBI Taxonomy" id="914234"/>
    <lineage>
        <taxon>Eukaryota</taxon>
        <taxon>Fungi</taxon>
        <taxon>Dikarya</taxon>
        <taxon>Basidiomycota</taxon>
        <taxon>Agaricomycotina</taxon>
        <taxon>Agaricomycetes</taxon>
        <taxon>Polyporales</taxon>
        <taxon>Gelatoporiaceae</taxon>
        <taxon>Gelatoporia</taxon>
    </lineage>
</organism>
<feature type="transmembrane region" description="Helical" evidence="1">
    <location>
        <begin position="148"/>
        <end position="168"/>
    </location>
</feature>
<evidence type="ECO:0000256" key="1">
    <source>
        <dbReference type="SAM" id="Phobius"/>
    </source>
</evidence>
<feature type="transmembrane region" description="Helical" evidence="1">
    <location>
        <begin position="90"/>
        <end position="108"/>
    </location>
</feature>
<accession>M2R1C7</accession>
<dbReference type="OrthoDB" id="2749860at2759"/>
<dbReference type="HOGENOM" id="CLU_1165707_0_0_1"/>
<proteinExistence type="predicted"/>
<feature type="transmembrane region" description="Helical" evidence="1">
    <location>
        <begin position="51"/>
        <end position="69"/>
    </location>
</feature>
<feature type="transmembrane region" description="Helical" evidence="1">
    <location>
        <begin position="20"/>
        <end position="45"/>
    </location>
</feature>
<feature type="transmembrane region" description="Helical" evidence="1">
    <location>
        <begin position="114"/>
        <end position="136"/>
    </location>
</feature>
<keyword evidence="1" id="KW-0812">Transmembrane</keyword>
<sequence length="238" mass="26743">MSCSSSVSGRLDLPPIDNTVGVVLISALVTAVLWGITCAQAYHYYTHYSDTVYLRILVFTCFYLPGCAIRRTPRIHISRLSRLLDTTHQVLLSHTIYTYLITWFNDPLNLLRVVWSVEVLIPVTAANVLLVEGFFLWKIWILGGQSMFRVSPLVVLCLAFFLAEILFYSEVRAHGTLLHNDNLVHYCYIMGATGMASNVATTTALILLLFTSRDCLPTTNHMIQRVIIFNVTTGIPTP</sequence>